<dbReference type="RefSeq" id="WP_151864889.1">
    <property type="nucleotide sequence ID" value="NZ_WBZB01000011.1"/>
</dbReference>
<evidence type="ECO:0000313" key="3">
    <source>
        <dbReference type="Proteomes" id="UP000465601"/>
    </source>
</evidence>
<dbReference type="OrthoDB" id="1953171at2"/>
<keyword evidence="1" id="KW-0812">Transmembrane</keyword>
<dbReference type="Proteomes" id="UP000465601">
    <property type="component" value="Unassembled WGS sequence"/>
</dbReference>
<reference evidence="2 3" key="1">
    <citation type="submission" date="2019-10" db="EMBL/GenBank/DDBJ databases">
        <title>Alkaliphilus serpentinus sp. nov. and Alkaliphilus pronyensis sp. nov., two novel anaerobic alkaliphilic species isolated from the serpentinized-hosted hydrothermal field of the Prony Bay (New Caledonia).</title>
        <authorList>
            <person name="Postec A."/>
        </authorList>
    </citation>
    <scope>NUCLEOTIDE SEQUENCE [LARGE SCALE GENOMIC DNA]</scope>
    <source>
        <strain evidence="2 3">LacT</strain>
    </source>
</reference>
<dbReference type="AlphaFoldDB" id="A0A833HQN3"/>
<feature type="transmembrane region" description="Helical" evidence="1">
    <location>
        <begin position="82"/>
        <end position="109"/>
    </location>
</feature>
<sequence>MENMPMNVVILGSIPEATLVLLMGLALLGIRGNWKKVLIIGIIQGVLSYFTRRYLLFGMHTVTLYLTMTLLTWLIIKTNILVAAIASALGMIINSLIEGVLLSIIINFTAITLPEILSRDWLRIAVTTPKQIVLLILVYLCLKYSFTLDEDIHIFKRIKERA</sequence>
<evidence type="ECO:0000313" key="2">
    <source>
        <dbReference type="EMBL" id="KAB3532062.1"/>
    </source>
</evidence>
<accession>A0A833HQN3</accession>
<organism evidence="2 3">
    <name type="scientific">Alkaliphilus serpentinus</name>
    <dbReference type="NCBI Taxonomy" id="1482731"/>
    <lineage>
        <taxon>Bacteria</taxon>
        <taxon>Bacillati</taxon>
        <taxon>Bacillota</taxon>
        <taxon>Clostridia</taxon>
        <taxon>Peptostreptococcales</taxon>
        <taxon>Natronincolaceae</taxon>
        <taxon>Alkaliphilus</taxon>
    </lineage>
</organism>
<protein>
    <submittedName>
        <fullName evidence="2">Uncharacterized protein</fullName>
    </submittedName>
</protein>
<proteinExistence type="predicted"/>
<keyword evidence="1" id="KW-1133">Transmembrane helix</keyword>
<feature type="transmembrane region" description="Helical" evidence="1">
    <location>
        <begin position="6"/>
        <end position="30"/>
    </location>
</feature>
<name>A0A833HQN3_9FIRM</name>
<keyword evidence="3" id="KW-1185">Reference proteome</keyword>
<gene>
    <name evidence="2" type="ORF">F8153_03055</name>
</gene>
<dbReference type="EMBL" id="WBZB01000011">
    <property type="protein sequence ID" value="KAB3532062.1"/>
    <property type="molecule type" value="Genomic_DNA"/>
</dbReference>
<comment type="caution">
    <text evidence="2">The sequence shown here is derived from an EMBL/GenBank/DDBJ whole genome shotgun (WGS) entry which is preliminary data.</text>
</comment>
<keyword evidence="1" id="KW-0472">Membrane</keyword>
<evidence type="ECO:0000256" key="1">
    <source>
        <dbReference type="SAM" id="Phobius"/>
    </source>
</evidence>
<feature type="transmembrane region" description="Helical" evidence="1">
    <location>
        <begin position="54"/>
        <end position="76"/>
    </location>
</feature>